<dbReference type="CDD" id="cd00093">
    <property type="entry name" value="HTH_XRE"/>
    <property type="match status" value="1"/>
</dbReference>
<name>A0A127PJJ1_9BURK</name>
<dbReference type="EMBL" id="CP013232">
    <property type="protein sequence ID" value="AMO97958.1"/>
    <property type="molecule type" value="Genomic_DNA"/>
</dbReference>
<protein>
    <submittedName>
        <fullName evidence="3">Helix-turn-helix family protein</fullName>
    </submittedName>
</protein>
<dbReference type="RefSeq" id="WP_061542129.1">
    <property type="nucleotide sequence ID" value="NZ_CP013232.1"/>
</dbReference>
<dbReference type="SUPFAM" id="SSF47413">
    <property type="entry name" value="lambda repressor-like DNA-binding domains"/>
    <property type="match status" value="1"/>
</dbReference>
<sequence>MSYPIKTLGQLRPILQGFRKEAGFTQAAMASQLGITQQSYAQIEANPASTSVERLYKIMRLLNVELVLAHEPPQAGDATQAEQPKKAQTLRKIVPPSEKKEPW</sequence>
<dbReference type="Pfam" id="PF01381">
    <property type="entry name" value="HTH_3"/>
    <property type="match status" value="1"/>
</dbReference>
<dbReference type="InterPro" id="IPR001387">
    <property type="entry name" value="Cro/C1-type_HTH"/>
</dbReference>
<dbReference type="AlphaFoldDB" id="A0A127PJJ1"/>
<reference evidence="3 4" key="1">
    <citation type="submission" date="2015-11" db="EMBL/GenBank/DDBJ databases">
        <title>Exploring the genomic traits of fungus-feeding bacterial genus Collimonas.</title>
        <authorList>
            <person name="Song C."/>
            <person name="Schmidt R."/>
            <person name="de Jager V."/>
            <person name="Krzyzanowska D."/>
            <person name="Jongedijk E."/>
            <person name="Cankar K."/>
            <person name="Beekwilder J."/>
            <person name="van Veen A."/>
            <person name="de Boer W."/>
            <person name="van Veen J.A."/>
            <person name="Garbeva P."/>
        </authorList>
    </citation>
    <scope>NUCLEOTIDE SEQUENCE [LARGE SCALE GENOMIC DNA]</scope>
    <source>
        <strain evidence="3 4">Ter6</strain>
    </source>
</reference>
<dbReference type="Proteomes" id="UP000072421">
    <property type="component" value="Chromosome"/>
</dbReference>
<dbReference type="GO" id="GO:0003677">
    <property type="term" value="F:DNA binding"/>
    <property type="evidence" value="ECO:0007669"/>
    <property type="project" value="InterPro"/>
</dbReference>
<organism evidence="3">
    <name type="scientific">Collimonas fungivorans</name>
    <dbReference type="NCBI Taxonomy" id="158899"/>
    <lineage>
        <taxon>Bacteria</taxon>
        <taxon>Pseudomonadati</taxon>
        <taxon>Pseudomonadota</taxon>
        <taxon>Betaproteobacteria</taxon>
        <taxon>Burkholderiales</taxon>
        <taxon>Oxalobacteraceae</taxon>
        <taxon>Collimonas</taxon>
    </lineage>
</organism>
<evidence type="ECO:0000313" key="4">
    <source>
        <dbReference type="Proteomes" id="UP000072421"/>
    </source>
</evidence>
<dbReference type="Gene3D" id="1.10.260.40">
    <property type="entry name" value="lambda repressor-like DNA-binding domains"/>
    <property type="match status" value="1"/>
</dbReference>
<feature type="region of interest" description="Disordered" evidence="1">
    <location>
        <begin position="73"/>
        <end position="103"/>
    </location>
</feature>
<gene>
    <name evidence="3" type="ORF">CFter6_5391</name>
</gene>
<dbReference type="OrthoDB" id="5957901at2"/>
<evidence type="ECO:0000259" key="2">
    <source>
        <dbReference type="PROSITE" id="PS50943"/>
    </source>
</evidence>
<proteinExistence type="predicted"/>
<evidence type="ECO:0000256" key="1">
    <source>
        <dbReference type="SAM" id="MobiDB-lite"/>
    </source>
</evidence>
<accession>A0A127PJJ1</accession>
<dbReference type="SMART" id="SM00530">
    <property type="entry name" value="HTH_XRE"/>
    <property type="match status" value="1"/>
</dbReference>
<dbReference type="PATRIC" id="fig|158899.10.peg.5312"/>
<feature type="domain" description="HTH cro/C1-type" evidence="2">
    <location>
        <begin position="15"/>
        <end position="69"/>
    </location>
</feature>
<dbReference type="PROSITE" id="PS50943">
    <property type="entry name" value="HTH_CROC1"/>
    <property type="match status" value="1"/>
</dbReference>
<evidence type="ECO:0000313" key="3">
    <source>
        <dbReference type="EMBL" id="AMO97958.1"/>
    </source>
</evidence>
<dbReference type="InterPro" id="IPR010982">
    <property type="entry name" value="Lambda_DNA-bd_dom_sf"/>
</dbReference>